<evidence type="ECO:0000313" key="2">
    <source>
        <dbReference type="EMBL" id="SVA26617.1"/>
    </source>
</evidence>
<dbReference type="InterPro" id="IPR032710">
    <property type="entry name" value="NTF2-like_dom_sf"/>
</dbReference>
<sequence length="126" mass="14506">MARPINTELLDAIQAAFNTHDVDTILSHFTEDCVWLMARGPNAPEGRRCTGKAAIGAILTARYKEIPDMRWEEMRHWIFEDTKGLSEWVVRGTPRSGEPFEYLGCDLWEFRDGLVSKKDTYWKTIG</sequence>
<dbReference type="Pfam" id="PF12680">
    <property type="entry name" value="SnoaL_2"/>
    <property type="match status" value="1"/>
</dbReference>
<dbReference type="AlphaFoldDB" id="A0A381UGY8"/>
<name>A0A381UGY8_9ZZZZ</name>
<dbReference type="EMBL" id="UINC01006285">
    <property type="protein sequence ID" value="SVA26617.1"/>
    <property type="molecule type" value="Genomic_DNA"/>
</dbReference>
<gene>
    <name evidence="2" type="ORF">METZ01_LOCUS79471</name>
</gene>
<dbReference type="Gene3D" id="3.10.450.50">
    <property type="match status" value="1"/>
</dbReference>
<feature type="domain" description="SnoaL-like" evidence="1">
    <location>
        <begin position="15"/>
        <end position="115"/>
    </location>
</feature>
<organism evidence="2">
    <name type="scientific">marine metagenome</name>
    <dbReference type="NCBI Taxonomy" id="408172"/>
    <lineage>
        <taxon>unclassified sequences</taxon>
        <taxon>metagenomes</taxon>
        <taxon>ecological metagenomes</taxon>
    </lineage>
</organism>
<accession>A0A381UGY8</accession>
<evidence type="ECO:0000259" key="1">
    <source>
        <dbReference type="Pfam" id="PF12680"/>
    </source>
</evidence>
<dbReference type="SUPFAM" id="SSF54427">
    <property type="entry name" value="NTF2-like"/>
    <property type="match status" value="1"/>
</dbReference>
<proteinExistence type="predicted"/>
<reference evidence="2" key="1">
    <citation type="submission" date="2018-05" db="EMBL/GenBank/DDBJ databases">
        <authorList>
            <person name="Lanie J.A."/>
            <person name="Ng W.-L."/>
            <person name="Kazmierczak K.M."/>
            <person name="Andrzejewski T.M."/>
            <person name="Davidsen T.M."/>
            <person name="Wayne K.J."/>
            <person name="Tettelin H."/>
            <person name="Glass J.I."/>
            <person name="Rusch D."/>
            <person name="Podicherti R."/>
            <person name="Tsui H.-C.T."/>
            <person name="Winkler M.E."/>
        </authorList>
    </citation>
    <scope>NUCLEOTIDE SEQUENCE</scope>
</reference>
<protein>
    <recommendedName>
        <fullName evidence="1">SnoaL-like domain-containing protein</fullName>
    </recommendedName>
</protein>
<dbReference type="InterPro" id="IPR037401">
    <property type="entry name" value="SnoaL-like"/>
</dbReference>